<evidence type="ECO:0000313" key="2">
    <source>
        <dbReference type="Proteomes" id="UP000002139"/>
    </source>
</evidence>
<dbReference type="Pfam" id="PF13589">
    <property type="entry name" value="HATPase_c_3"/>
    <property type="match status" value="1"/>
</dbReference>
<dbReference type="eggNOG" id="COG0323">
    <property type="taxonomic scope" value="Bacteria"/>
</dbReference>
<gene>
    <name evidence="1" type="ordered locus">sce6945</name>
</gene>
<dbReference type="InterPro" id="IPR036890">
    <property type="entry name" value="HATPase_C_sf"/>
</dbReference>
<dbReference type="AlphaFoldDB" id="A9GXM1"/>
<dbReference type="SUPFAM" id="SSF55874">
    <property type="entry name" value="ATPase domain of HSP90 chaperone/DNA topoisomerase II/histidine kinase"/>
    <property type="match status" value="1"/>
</dbReference>
<dbReference type="HOGENOM" id="CLU_478843_0_0_7"/>
<dbReference type="STRING" id="448385.sce6945"/>
<dbReference type="KEGG" id="scl:sce6945"/>
<proteinExistence type="predicted"/>
<organism evidence="1 2">
    <name type="scientific">Sorangium cellulosum (strain So ce56)</name>
    <name type="common">Polyangium cellulosum (strain So ce56)</name>
    <dbReference type="NCBI Taxonomy" id="448385"/>
    <lineage>
        <taxon>Bacteria</taxon>
        <taxon>Pseudomonadati</taxon>
        <taxon>Myxococcota</taxon>
        <taxon>Polyangia</taxon>
        <taxon>Polyangiales</taxon>
        <taxon>Polyangiaceae</taxon>
        <taxon>Sorangium</taxon>
    </lineage>
</organism>
<dbReference type="Proteomes" id="UP000002139">
    <property type="component" value="Chromosome"/>
</dbReference>
<sequence>MAIRRNFDIRNLVRELAENKVSALEILREALSNAKDHGAERVWVKTAKDQRNEVTVTIADDGEGMDRERLEAFWGVGASAKPTSTQPIGYKGHGTKLFFDCRRLSVATRTSPSDPWCATTLDMPFERAEADIPEHALGPEDLLYQEIEEIGLQEATGTIILIEQVRFEDRAELLNRTRVESYCDWFTAVGDIRSGLYDRRVDFHRAIATHDPMLDDLRPQDSEIRPIEVRLRTNGEKAYYPIGLGPTNRDKEFLLAWKDDIDEFRSQPGLLAYGHRFADTYESTVGATRVRDDTSAIRLTSPANWTTEDGIAIVARVEGHRRQLQTYMEAMWSGHPGIYGFEQRFGLWLCRDFIPITQRNDLLRKALDRAASSRLRFEITNLRNWKVFINHQSFRLTANRNDVSNKASLEAKIEDALVAVLEQALRQATFREWVERLKSATLERRKDREIAQMAKRLDDVEQWIGLSSKKDGIDPMEVRGLPELSEDHSLLLKAPRSEQELFYVYGLISGRFEMPIHIIEYDATEGVDAIGKLREPRLLSDKKAHVRVEFKLDVSANNPIHHFFEAIDVIICWSVGRVGDIYEESSAGIGKLRKRAKSALVPPLDTHEIVHEVNGRERVIPILELSSLFPPTAGRRKRA</sequence>
<protein>
    <submittedName>
        <fullName evidence="1">ATP binding protein</fullName>
    </submittedName>
</protein>
<name>A9GXM1_SORC5</name>
<keyword evidence="2" id="KW-1185">Reference proteome</keyword>
<dbReference type="BioCyc" id="SCEL448385:SCE_RS35625-MONOMER"/>
<dbReference type="EMBL" id="AM746676">
    <property type="protein sequence ID" value="CAN97114.1"/>
    <property type="molecule type" value="Genomic_DNA"/>
</dbReference>
<dbReference type="RefSeq" id="WP_012239553.1">
    <property type="nucleotide sequence ID" value="NC_010162.1"/>
</dbReference>
<dbReference type="Gene3D" id="3.30.565.10">
    <property type="entry name" value="Histidine kinase-like ATPase, C-terminal domain"/>
    <property type="match status" value="1"/>
</dbReference>
<dbReference type="OrthoDB" id="5480418at2"/>
<accession>A9GXM1</accession>
<reference evidence="1 2" key="1">
    <citation type="journal article" date="2007" name="Nat. Biotechnol.">
        <title>Complete genome sequence of the myxobacterium Sorangium cellulosum.</title>
        <authorList>
            <person name="Schneiker S."/>
            <person name="Perlova O."/>
            <person name="Kaiser O."/>
            <person name="Gerth K."/>
            <person name="Alici A."/>
            <person name="Altmeyer M.O."/>
            <person name="Bartels D."/>
            <person name="Bekel T."/>
            <person name="Beyer S."/>
            <person name="Bode E."/>
            <person name="Bode H.B."/>
            <person name="Bolten C.J."/>
            <person name="Choudhuri J.V."/>
            <person name="Doss S."/>
            <person name="Elnakady Y.A."/>
            <person name="Frank B."/>
            <person name="Gaigalat L."/>
            <person name="Goesmann A."/>
            <person name="Groeger C."/>
            <person name="Gross F."/>
            <person name="Jelsbak L."/>
            <person name="Jelsbak L."/>
            <person name="Kalinowski J."/>
            <person name="Kegler C."/>
            <person name="Knauber T."/>
            <person name="Konietzny S."/>
            <person name="Kopp M."/>
            <person name="Krause L."/>
            <person name="Krug D."/>
            <person name="Linke B."/>
            <person name="Mahmud T."/>
            <person name="Martinez-Arias R."/>
            <person name="McHardy A.C."/>
            <person name="Merai M."/>
            <person name="Meyer F."/>
            <person name="Mormann S."/>
            <person name="Munoz-Dorado J."/>
            <person name="Perez J."/>
            <person name="Pradella S."/>
            <person name="Rachid S."/>
            <person name="Raddatz G."/>
            <person name="Rosenau F."/>
            <person name="Rueckert C."/>
            <person name="Sasse F."/>
            <person name="Scharfe M."/>
            <person name="Schuster S.C."/>
            <person name="Suen G."/>
            <person name="Treuner-Lange A."/>
            <person name="Velicer G.J."/>
            <person name="Vorholter F.-J."/>
            <person name="Weissman K.J."/>
            <person name="Welch R.D."/>
            <person name="Wenzel S.C."/>
            <person name="Whitworth D.E."/>
            <person name="Wilhelm S."/>
            <person name="Wittmann C."/>
            <person name="Bloecker H."/>
            <person name="Puehler A."/>
            <person name="Mueller R."/>
        </authorList>
    </citation>
    <scope>NUCLEOTIDE SEQUENCE [LARGE SCALE GENOMIC DNA]</scope>
    <source>
        <strain evidence="2">So ce56</strain>
    </source>
</reference>
<evidence type="ECO:0000313" key="1">
    <source>
        <dbReference type="EMBL" id="CAN97114.1"/>
    </source>
</evidence>